<dbReference type="AlphaFoldDB" id="A0A1M6HJ25"/>
<gene>
    <name evidence="1" type="ORF">SAMN05444000_10665</name>
</gene>
<sequence length="346" mass="38602">MHRAFDERNIAFYSECNGSYFGDTETIQRLIEAEHKGMLEKLMVNHVLPEVSDRAWSDHLKQQVANANDQLKPRLNRTFLLEVTAYDVPGGARVVMDLLNGGEWAGVLRPEGTFQAEITYYALLKAGFPTMVRLETSEGSEEHGLVFADGKMTTVFGVPKTPIIARYEIEEGGQTCSVRRIKADNSFSDEQQLRDAKPPSTIDLAQSHNMTMLLGHYNLGDDTWSPASPGRIIKEGMLFGALYVDDIMAMRNCKFDMFSGQSLTRGECFLERFQRKAFGKNKVVERLCESSAKMELVGIFASHGGGKKQYFAMDTPTGRAMIDVVKKSIHNIQTGSDPAALLRSPQ</sequence>
<dbReference type="RefSeq" id="WP_073251040.1">
    <property type="nucleotide sequence ID" value="NZ_FQZQ01000006.1"/>
</dbReference>
<evidence type="ECO:0000313" key="1">
    <source>
        <dbReference type="EMBL" id="SHJ22206.1"/>
    </source>
</evidence>
<proteinExistence type="predicted"/>
<dbReference type="OrthoDB" id="7790384at2"/>
<name>A0A1M6HJ25_9RHOB</name>
<dbReference type="Proteomes" id="UP000183982">
    <property type="component" value="Unassembled WGS sequence"/>
</dbReference>
<reference evidence="2" key="1">
    <citation type="submission" date="2016-11" db="EMBL/GenBank/DDBJ databases">
        <authorList>
            <person name="Varghese N."/>
            <person name="Submissions S."/>
        </authorList>
    </citation>
    <scope>NUCLEOTIDE SEQUENCE [LARGE SCALE GENOMIC DNA]</scope>
    <source>
        <strain evidence="2">DSM 100564</strain>
    </source>
</reference>
<dbReference type="STRING" id="1470563.SAMN05444000_10665"/>
<protein>
    <submittedName>
        <fullName evidence="1">Uncharacterized protein</fullName>
    </submittedName>
</protein>
<keyword evidence="2" id="KW-1185">Reference proteome</keyword>
<dbReference type="EMBL" id="FQZQ01000006">
    <property type="protein sequence ID" value="SHJ22206.1"/>
    <property type="molecule type" value="Genomic_DNA"/>
</dbReference>
<accession>A0A1M6HJ25</accession>
<organism evidence="1 2">
    <name type="scientific">Shimia gijangensis</name>
    <dbReference type="NCBI Taxonomy" id="1470563"/>
    <lineage>
        <taxon>Bacteria</taxon>
        <taxon>Pseudomonadati</taxon>
        <taxon>Pseudomonadota</taxon>
        <taxon>Alphaproteobacteria</taxon>
        <taxon>Rhodobacterales</taxon>
        <taxon>Roseobacteraceae</taxon>
    </lineage>
</organism>
<evidence type="ECO:0000313" key="2">
    <source>
        <dbReference type="Proteomes" id="UP000183982"/>
    </source>
</evidence>